<dbReference type="PROSITE" id="PS50949">
    <property type="entry name" value="HTH_GNTR"/>
    <property type="match status" value="1"/>
</dbReference>
<keyword evidence="6" id="KW-1185">Reference proteome</keyword>
<dbReference type="SMART" id="SM00895">
    <property type="entry name" value="FCD"/>
    <property type="match status" value="1"/>
</dbReference>
<proteinExistence type="predicted"/>
<keyword evidence="2" id="KW-0238">DNA-binding</keyword>
<dbReference type="Gene3D" id="1.20.120.530">
    <property type="entry name" value="GntR ligand-binding domain-like"/>
    <property type="match status" value="1"/>
</dbReference>
<dbReference type="SUPFAM" id="SSF46785">
    <property type="entry name" value="Winged helix' DNA-binding domain"/>
    <property type="match status" value="1"/>
</dbReference>
<evidence type="ECO:0000256" key="1">
    <source>
        <dbReference type="ARBA" id="ARBA00023015"/>
    </source>
</evidence>
<dbReference type="SMART" id="SM00345">
    <property type="entry name" value="HTH_GNTR"/>
    <property type="match status" value="1"/>
</dbReference>
<dbReference type="Pfam" id="PF00392">
    <property type="entry name" value="GntR"/>
    <property type="match status" value="1"/>
</dbReference>
<dbReference type="InterPro" id="IPR036390">
    <property type="entry name" value="WH_DNA-bd_sf"/>
</dbReference>
<reference evidence="5 6" key="1">
    <citation type="submission" date="2020-04" db="EMBL/GenBank/DDBJ databases">
        <authorList>
            <person name="Zhang R."/>
            <person name="Schippers A."/>
        </authorList>
    </citation>
    <scope>NUCLEOTIDE SEQUENCE [LARGE SCALE GENOMIC DNA]</scope>
    <source>
        <strain evidence="5 6">DSM 109850</strain>
    </source>
</reference>
<comment type="caution">
    <text evidence="5">The sequence shown here is derived from an EMBL/GenBank/DDBJ whole genome shotgun (WGS) entry which is preliminary data.</text>
</comment>
<dbReference type="GO" id="GO:0003677">
    <property type="term" value="F:DNA binding"/>
    <property type="evidence" value="ECO:0007669"/>
    <property type="project" value="UniProtKB-KW"/>
</dbReference>
<dbReference type="EMBL" id="JABBVZ010000086">
    <property type="protein sequence ID" value="NMP24133.1"/>
    <property type="molecule type" value="Genomic_DNA"/>
</dbReference>
<accession>A0A7Y0L6W7</accession>
<name>A0A7Y0L6W7_9FIRM</name>
<keyword evidence="1" id="KW-0805">Transcription regulation</keyword>
<gene>
    <name evidence="5" type="ORF">HIJ39_17515</name>
</gene>
<protein>
    <submittedName>
        <fullName evidence="5">GntR family transcriptional regulator</fullName>
    </submittedName>
</protein>
<organism evidence="5 6">
    <name type="scientific">Sulfobacillus harzensis</name>
    <dbReference type="NCBI Taxonomy" id="2729629"/>
    <lineage>
        <taxon>Bacteria</taxon>
        <taxon>Bacillati</taxon>
        <taxon>Bacillota</taxon>
        <taxon>Clostridia</taxon>
        <taxon>Eubacteriales</taxon>
        <taxon>Clostridiales Family XVII. Incertae Sedis</taxon>
        <taxon>Sulfobacillus</taxon>
    </lineage>
</organism>
<keyword evidence="3" id="KW-0804">Transcription</keyword>
<dbReference type="Proteomes" id="UP000533476">
    <property type="component" value="Unassembled WGS sequence"/>
</dbReference>
<dbReference type="InterPro" id="IPR008920">
    <property type="entry name" value="TF_FadR/GntR_C"/>
</dbReference>
<dbReference type="InterPro" id="IPR036388">
    <property type="entry name" value="WH-like_DNA-bd_sf"/>
</dbReference>
<dbReference type="PANTHER" id="PTHR43537:SF24">
    <property type="entry name" value="GLUCONATE OPERON TRANSCRIPTIONAL REPRESSOR"/>
    <property type="match status" value="1"/>
</dbReference>
<feature type="domain" description="HTH gntR-type" evidence="4">
    <location>
        <begin position="7"/>
        <end position="74"/>
    </location>
</feature>
<evidence type="ECO:0000256" key="2">
    <source>
        <dbReference type="ARBA" id="ARBA00023125"/>
    </source>
</evidence>
<evidence type="ECO:0000313" key="6">
    <source>
        <dbReference type="Proteomes" id="UP000533476"/>
    </source>
</evidence>
<sequence>MANPPFETKKDYILRRVKQKILDGEYGPGDRLKVRQLAAEFGTSEIPVREAITQLAATGLVTITPHVGAVASPLSAQDLKEIFEIRSALETLATRLAADRLTPDGLQQIQGIQSRLRQAVDEGGHDVDELNQMNRAFHMAIYHHSENKRLVAMIDELWNHAGRYPGPLTGHNEVTYQSLADHDAILAALKAGDGTLAAQLTEEHKNRAMHRIIALVQEREQALSSSRS</sequence>
<dbReference type="RefSeq" id="WP_169101988.1">
    <property type="nucleotide sequence ID" value="NZ_JABBVZ010000086.1"/>
</dbReference>
<evidence type="ECO:0000256" key="3">
    <source>
        <dbReference type="ARBA" id="ARBA00023163"/>
    </source>
</evidence>
<evidence type="ECO:0000259" key="4">
    <source>
        <dbReference type="PROSITE" id="PS50949"/>
    </source>
</evidence>
<dbReference type="AlphaFoldDB" id="A0A7Y0L6W7"/>
<dbReference type="Pfam" id="PF07729">
    <property type="entry name" value="FCD"/>
    <property type="match status" value="1"/>
</dbReference>
<dbReference type="Gene3D" id="1.10.10.10">
    <property type="entry name" value="Winged helix-like DNA-binding domain superfamily/Winged helix DNA-binding domain"/>
    <property type="match status" value="1"/>
</dbReference>
<dbReference type="InterPro" id="IPR000524">
    <property type="entry name" value="Tscrpt_reg_HTH_GntR"/>
</dbReference>
<dbReference type="CDD" id="cd07377">
    <property type="entry name" value="WHTH_GntR"/>
    <property type="match status" value="1"/>
</dbReference>
<dbReference type="PANTHER" id="PTHR43537">
    <property type="entry name" value="TRANSCRIPTIONAL REGULATOR, GNTR FAMILY"/>
    <property type="match status" value="1"/>
</dbReference>
<evidence type="ECO:0000313" key="5">
    <source>
        <dbReference type="EMBL" id="NMP24133.1"/>
    </source>
</evidence>
<dbReference type="GO" id="GO:0003700">
    <property type="term" value="F:DNA-binding transcription factor activity"/>
    <property type="evidence" value="ECO:0007669"/>
    <property type="project" value="InterPro"/>
</dbReference>
<dbReference type="InterPro" id="IPR011711">
    <property type="entry name" value="GntR_C"/>
</dbReference>
<dbReference type="SUPFAM" id="SSF48008">
    <property type="entry name" value="GntR ligand-binding domain-like"/>
    <property type="match status" value="1"/>
</dbReference>